<dbReference type="InterPro" id="IPR048429">
    <property type="entry name" value="MCC_alpha_BT"/>
</dbReference>
<evidence type="ECO:0000256" key="7">
    <source>
        <dbReference type="PROSITE-ProRule" id="PRU00409"/>
    </source>
</evidence>
<dbReference type="InterPro" id="IPR005481">
    <property type="entry name" value="BC-like_N"/>
</dbReference>
<evidence type="ECO:0000256" key="3">
    <source>
        <dbReference type="ARBA" id="ARBA00022741"/>
    </source>
</evidence>
<keyword evidence="12" id="KW-1185">Reference proteome</keyword>
<dbReference type="InterPro" id="IPR016185">
    <property type="entry name" value="PreATP-grasp_dom_sf"/>
</dbReference>
<dbReference type="Pfam" id="PF02785">
    <property type="entry name" value="Biotin_carb_C"/>
    <property type="match status" value="1"/>
</dbReference>
<evidence type="ECO:0000256" key="6">
    <source>
        <dbReference type="ARBA" id="ARBA00048501"/>
    </source>
</evidence>
<dbReference type="InterPro" id="IPR011054">
    <property type="entry name" value="Rudment_hybrid_motif"/>
</dbReference>
<dbReference type="EMBL" id="BAOQ01000032">
    <property type="protein sequence ID" value="GAC85258.1"/>
    <property type="molecule type" value="Genomic_DNA"/>
</dbReference>
<dbReference type="SUPFAM" id="SSF56059">
    <property type="entry name" value="Glutathione synthetase ATP-binding domain-like"/>
    <property type="match status" value="1"/>
</dbReference>
<organism evidence="11 12">
    <name type="scientific">Gordonia paraffinivorans NBRC 108238</name>
    <dbReference type="NCBI Taxonomy" id="1223543"/>
    <lineage>
        <taxon>Bacteria</taxon>
        <taxon>Bacillati</taxon>
        <taxon>Actinomycetota</taxon>
        <taxon>Actinomycetes</taxon>
        <taxon>Mycobacteriales</taxon>
        <taxon>Gordoniaceae</taxon>
        <taxon>Gordonia</taxon>
    </lineage>
</organism>
<accession>A0ABQ0INX8</accession>
<keyword evidence="4 7" id="KW-0067">ATP-binding</keyword>
<dbReference type="Gene3D" id="3.30.470.20">
    <property type="entry name" value="ATP-grasp fold, B domain"/>
    <property type="match status" value="1"/>
</dbReference>
<dbReference type="PROSITE" id="PS50968">
    <property type="entry name" value="BIOTINYL_LIPOYL"/>
    <property type="match status" value="1"/>
</dbReference>
<comment type="caution">
    <text evidence="11">The sequence shown here is derived from an EMBL/GenBank/DDBJ whole genome shotgun (WGS) entry which is preliminary data.</text>
</comment>
<sequence length="674" mass="72210">MMTQKFRSVLVANRGEIARRVMRSCREAGLRTVAVFSDADEDEPFVTEADLAVRLPGVTATDTYLRADLIIEAARRTGAEAIHPGYGFLSENADFARATLDAGLVFIGPPPEAMELMGDKLRSKTRMQELGVPVLPAIEVTHLAAGELRKAATDIGFPLLVKASAGGGGRGMRIVRDLEQTSDAVAAARREAQSAFGDETVFLERYLEAPRHIEIQVFADDHDQVVALFERECSIQRRHQKIVEECPSPAVNDTLRKQLSEAAVTTARAADYRGAGTVEFVLAEDGSFYFLEMNTRLQVEHPVTEAVTGLDLVRLQLEVAQGLPLPEEALSPTMSGHAIEVRLYAEDPANGFLPTAGRIHDFSFESTPGLRVDAGVRAGSVVSTYYDSMLAKVIAHAVDRTTAAGVLAKSLRLMHVDGVVTNRQLLVDVLEHPRFLAGTTPTSFLDDHPDLLAARAVDERLRLHALVAALSGYACAPEEHSVLPAVPAGWRNNPPMRSHDRALERVQYAVQDTTVNIGFSVAGREVTAEVDGERVDAVALHLSADVVDLEVAGIRRTYTVLAVDDVVHVHDADGMTTLGELSRFPAPDAGGHAGSATAPMPGVVLDVLVSQGCVVSTGDRLVVLEAMKMEHTVTSPTDGTVAEVLVVSGDQVEAGAVLVVLADDADDDADATPA</sequence>
<gene>
    <name evidence="11" type="primary">accA</name>
    <name evidence="11" type="ORF">GP2_032_00280</name>
</gene>
<dbReference type="Pfam" id="PF21139">
    <property type="entry name" value="BT_MCC_alpha"/>
    <property type="match status" value="1"/>
</dbReference>
<dbReference type="Proteomes" id="UP000035021">
    <property type="component" value="Unassembled WGS sequence"/>
</dbReference>
<keyword evidence="3 7" id="KW-0547">Nucleotide-binding</keyword>
<evidence type="ECO:0000313" key="12">
    <source>
        <dbReference type="Proteomes" id="UP000035021"/>
    </source>
</evidence>
<evidence type="ECO:0000256" key="2">
    <source>
        <dbReference type="ARBA" id="ARBA00022598"/>
    </source>
</evidence>
<feature type="domain" description="Biotin carboxylation" evidence="10">
    <location>
        <begin position="5"/>
        <end position="450"/>
    </location>
</feature>
<name>A0ABQ0INX8_9ACTN</name>
<feature type="domain" description="Lipoyl-binding" evidence="8">
    <location>
        <begin position="581"/>
        <end position="662"/>
    </location>
</feature>
<dbReference type="Gene3D" id="2.40.50.100">
    <property type="match status" value="1"/>
</dbReference>
<dbReference type="PANTHER" id="PTHR18866:SF126">
    <property type="entry name" value="BIOTIN CARBOXYLASE"/>
    <property type="match status" value="1"/>
</dbReference>
<dbReference type="Pfam" id="PF00364">
    <property type="entry name" value="Biotin_lipoyl"/>
    <property type="match status" value="1"/>
</dbReference>
<dbReference type="PROSITE" id="PS50979">
    <property type="entry name" value="BC"/>
    <property type="match status" value="1"/>
</dbReference>
<evidence type="ECO:0000256" key="4">
    <source>
        <dbReference type="ARBA" id="ARBA00022840"/>
    </source>
</evidence>
<reference evidence="11 12" key="1">
    <citation type="submission" date="2013-02" db="EMBL/GenBank/DDBJ databases">
        <title>Whole genome shotgun sequence of Gordonia paraffinivorans NBRC 108238.</title>
        <authorList>
            <person name="Isaki-Nakamura S."/>
            <person name="Hosoyama A."/>
            <person name="Tsuchikane K."/>
            <person name="Ando Y."/>
            <person name="Baba S."/>
            <person name="Ohji S."/>
            <person name="Hamada M."/>
            <person name="Tamura T."/>
            <person name="Yamazoe A."/>
            <person name="Yamazaki S."/>
            <person name="Fujita N."/>
        </authorList>
    </citation>
    <scope>NUCLEOTIDE SEQUENCE [LARGE SCALE GENOMIC DNA]</scope>
    <source>
        <strain evidence="11 12">NBRC 108238</strain>
    </source>
</reference>
<evidence type="ECO:0000256" key="5">
    <source>
        <dbReference type="ARBA" id="ARBA00023267"/>
    </source>
</evidence>
<evidence type="ECO:0000313" key="11">
    <source>
        <dbReference type="EMBL" id="GAC85258.1"/>
    </source>
</evidence>
<dbReference type="InterPro" id="IPR011764">
    <property type="entry name" value="Biotin_carboxylation_dom"/>
</dbReference>
<comment type="cofactor">
    <cofactor evidence="1">
        <name>biotin</name>
        <dbReference type="ChEBI" id="CHEBI:57586"/>
    </cofactor>
</comment>
<keyword evidence="5" id="KW-0092">Biotin</keyword>
<dbReference type="SUPFAM" id="SSF51246">
    <property type="entry name" value="Rudiment single hybrid motif"/>
    <property type="match status" value="1"/>
</dbReference>
<dbReference type="Pfam" id="PF00289">
    <property type="entry name" value="Biotin_carb_N"/>
    <property type="match status" value="1"/>
</dbReference>
<dbReference type="InterPro" id="IPR005479">
    <property type="entry name" value="CPAse_ATP-bd"/>
</dbReference>
<evidence type="ECO:0000259" key="9">
    <source>
        <dbReference type="PROSITE" id="PS50975"/>
    </source>
</evidence>
<evidence type="ECO:0000256" key="1">
    <source>
        <dbReference type="ARBA" id="ARBA00001953"/>
    </source>
</evidence>
<dbReference type="InterPro" id="IPR011761">
    <property type="entry name" value="ATP-grasp"/>
</dbReference>
<dbReference type="PROSITE" id="PS00866">
    <property type="entry name" value="CPSASE_1"/>
    <property type="match status" value="1"/>
</dbReference>
<dbReference type="PROSITE" id="PS50975">
    <property type="entry name" value="ATP_GRASP"/>
    <property type="match status" value="1"/>
</dbReference>
<dbReference type="InterPro" id="IPR050856">
    <property type="entry name" value="Biotin_carboxylase_complex"/>
</dbReference>
<dbReference type="PROSITE" id="PS00188">
    <property type="entry name" value="BIOTIN"/>
    <property type="match status" value="1"/>
</dbReference>
<dbReference type="SUPFAM" id="SSF52440">
    <property type="entry name" value="PreATP-grasp domain"/>
    <property type="match status" value="1"/>
</dbReference>
<protein>
    <submittedName>
        <fullName evidence="11">Acyl-CoA carboxylase alpha chain</fullName>
    </submittedName>
</protein>
<dbReference type="InterPro" id="IPR011053">
    <property type="entry name" value="Single_hybrid_motif"/>
</dbReference>
<feature type="domain" description="ATP-grasp" evidence="9">
    <location>
        <begin position="124"/>
        <end position="321"/>
    </location>
</feature>
<dbReference type="RefSeq" id="WP_006901480.1">
    <property type="nucleotide sequence ID" value="NZ_BAOQ01000032.1"/>
</dbReference>
<dbReference type="SMART" id="SM00878">
    <property type="entry name" value="Biotin_carb_C"/>
    <property type="match status" value="1"/>
</dbReference>
<evidence type="ECO:0000259" key="8">
    <source>
        <dbReference type="PROSITE" id="PS50968"/>
    </source>
</evidence>
<dbReference type="PANTHER" id="PTHR18866">
    <property type="entry name" value="CARBOXYLASE:PYRUVATE/ACETYL-COA/PROPIONYL-COA CARBOXYLASE"/>
    <property type="match status" value="1"/>
</dbReference>
<comment type="catalytic activity">
    <reaction evidence="6">
        <text>N(6)-biotinyl-L-lysyl-[protein] + hydrogencarbonate + ATP = N(6)-carboxybiotinyl-L-lysyl-[protein] + ADP + phosphate + H(+)</text>
        <dbReference type="Rhea" id="RHEA:13501"/>
        <dbReference type="Rhea" id="RHEA-COMP:10505"/>
        <dbReference type="Rhea" id="RHEA-COMP:10506"/>
        <dbReference type="ChEBI" id="CHEBI:15378"/>
        <dbReference type="ChEBI" id="CHEBI:17544"/>
        <dbReference type="ChEBI" id="CHEBI:30616"/>
        <dbReference type="ChEBI" id="CHEBI:43474"/>
        <dbReference type="ChEBI" id="CHEBI:83144"/>
        <dbReference type="ChEBI" id="CHEBI:83145"/>
        <dbReference type="ChEBI" id="CHEBI:456216"/>
        <dbReference type="EC" id="6.3.4.14"/>
    </reaction>
    <physiologicalReaction direction="left-to-right" evidence="6">
        <dbReference type="Rhea" id="RHEA:13502"/>
    </physiologicalReaction>
</comment>
<dbReference type="PROSITE" id="PS00867">
    <property type="entry name" value="CPSASE_2"/>
    <property type="match status" value="1"/>
</dbReference>
<dbReference type="InterPro" id="IPR005482">
    <property type="entry name" value="Biotin_COase_C"/>
</dbReference>
<proteinExistence type="predicted"/>
<evidence type="ECO:0000259" key="10">
    <source>
        <dbReference type="PROSITE" id="PS50979"/>
    </source>
</evidence>
<keyword evidence="2" id="KW-0436">Ligase</keyword>
<dbReference type="InterPro" id="IPR000089">
    <property type="entry name" value="Biotin_lipoyl"/>
</dbReference>
<dbReference type="CDD" id="cd06850">
    <property type="entry name" value="biotinyl_domain"/>
    <property type="match status" value="1"/>
</dbReference>
<dbReference type="SUPFAM" id="SSF51230">
    <property type="entry name" value="Single hybrid motif"/>
    <property type="match status" value="1"/>
</dbReference>
<dbReference type="Pfam" id="PF02786">
    <property type="entry name" value="CPSase_L_D2"/>
    <property type="match status" value="1"/>
</dbReference>
<dbReference type="InterPro" id="IPR001882">
    <property type="entry name" value="Biotin_BS"/>
</dbReference>